<comment type="similarity">
    <text evidence="2">Belongs to the CD164 family.</text>
</comment>
<organism evidence="10 11">
    <name type="scientific">Conger conger</name>
    <name type="common">Conger eel</name>
    <name type="synonym">Muraena conger</name>
    <dbReference type="NCBI Taxonomy" id="82655"/>
    <lineage>
        <taxon>Eukaryota</taxon>
        <taxon>Metazoa</taxon>
        <taxon>Chordata</taxon>
        <taxon>Craniata</taxon>
        <taxon>Vertebrata</taxon>
        <taxon>Euteleostomi</taxon>
        <taxon>Actinopterygii</taxon>
        <taxon>Neopterygii</taxon>
        <taxon>Teleostei</taxon>
        <taxon>Anguilliformes</taxon>
        <taxon>Congridae</taxon>
        <taxon>Conger</taxon>
    </lineage>
</organism>
<dbReference type="GO" id="GO:0031410">
    <property type="term" value="C:cytoplasmic vesicle"/>
    <property type="evidence" value="ECO:0007669"/>
    <property type="project" value="TreeGrafter"/>
</dbReference>
<accession>A0A9Q1HXD8</accession>
<name>A0A9Q1HXD8_CONCO</name>
<dbReference type="InterPro" id="IPR007947">
    <property type="entry name" value="CD164_MGC24"/>
</dbReference>
<keyword evidence="6 8" id="KW-0472">Membrane</keyword>
<feature type="signal peptide" evidence="9">
    <location>
        <begin position="1"/>
        <end position="23"/>
    </location>
</feature>
<keyword evidence="4 9" id="KW-0732">Signal</keyword>
<evidence type="ECO:0000256" key="2">
    <source>
        <dbReference type="ARBA" id="ARBA00005341"/>
    </source>
</evidence>
<feature type="chain" id="PRO_5040310404" description="CD164 sialomucin-like 2 protein" evidence="9">
    <location>
        <begin position="24"/>
        <end position="152"/>
    </location>
</feature>
<evidence type="ECO:0000256" key="8">
    <source>
        <dbReference type="SAM" id="Phobius"/>
    </source>
</evidence>
<evidence type="ECO:0000256" key="7">
    <source>
        <dbReference type="ARBA" id="ARBA00023180"/>
    </source>
</evidence>
<dbReference type="EMBL" id="JAFJMO010000009">
    <property type="protein sequence ID" value="KAJ8268166.1"/>
    <property type="molecule type" value="Genomic_DNA"/>
</dbReference>
<dbReference type="Pfam" id="PF05283">
    <property type="entry name" value="MGC-24"/>
    <property type="match status" value="1"/>
</dbReference>
<dbReference type="OrthoDB" id="6160056at2759"/>
<keyword evidence="3 8" id="KW-0812">Transmembrane</keyword>
<evidence type="ECO:0000256" key="6">
    <source>
        <dbReference type="ARBA" id="ARBA00023136"/>
    </source>
</evidence>
<keyword evidence="7" id="KW-0325">Glycoprotein</keyword>
<feature type="transmembrane region" description="Helical" evidence="8">
    <location>
        <begin position="114"/>
        <end position="135"/>
    </location>
</feature>
<keyword evidence="5 8" id="KW-1133">Transmembrane helix</keyword>
<dbReference type="AlphaFoldDB" id="A0A9Q1HXD8"/>
<evidence type="ECO:0000256" key="5">
    <source>
        <dbReference type="ARBA" id="ARBA00022989"/>
    </source>
</evidence>
<evidence type="ECO:0000256" key="9">
    <source>
        <dbReference type="SAM" id="SignalP"/>
    </source>
</evidence>
<dbReference type="PANTHER" id="PTHR11337:SF11">
    <property type="entry name" value="CD164 SIALOMUCIN-LIKE 2 PROTEIN"/>
    <property type="match status" value="1"/>
</dbReference>
<evidence type="ECO:0000256" key="4">
    <source>
        <dbReference type="ARBA" id="ARBA00022729"/>
    </source>
</evidence>
<dbReference type="Proteomes" id="UP001152803">
    <property type="component" value="Unassembled WGS sequence"/>
</dbReference>
<dbReference type="PANTHER" id="PTHR11337">
    <property type="entry name" value="MUCIN/PORIMIN"/>
    <property type="match status" value="1"/>
</dbReference>
<reference evidence="10" key="1">
    <citation type="journal article" date="2023" name="Science">
        <title>Genome structures resolve the early diversification of teleost fishes.</title>
        <authorList>
            <person name="Parey E."/>
            <person name="Louis A."/>
            <person name="Montfort J."/>
            <person name="Bouchez O."/>
            <person name="Roques C."/>
            <person name="Iampietro C."/>
            <person name="Lluch J."/>
            <person name="Castinel A."/>
            <person name="Donnadieu C."/>
            <person name="Desvignes T."/>
            <person name="Floi Bucao C."/>
            <person name="Jouanno E."/>
            <person name="Wen M."/>
            <person name="Mejri S."/>
            <person name="Dirks R."/>
            <person name="Jansen H."/>
            <person name="Henkel C."/>
            <person name="Chen W.J."/>
            <person name="Zahm M."/>
            <person name="Cabau C."/>
            <person name="Klopp C."/>
            <person name="Thompson A.W."/>
            <person name="Robinson-Rechavi M."/>
            <person name="Braasch I."/>
            <person name="Lecointre G."/>
            <person name="Bobe J."/>
            <person name="Postlethwait J.H."/>
            <person name="Berthelot C."/>
            <person name="Roest Crollius H."/>
            <person name="Guiguen Y."/>
        </authorList>
    </citation>
    <scope>NUCLEOTIDE SEQUENCE</scope>
    <source>
        <strain evidence="10">Concon-B</strain>
    </source>
</reference>
<gene>
    <name evidence="10" type="ORF">COCON_G00133380</name>
</gene>
<evidence type="ECO:0000313" key="10">
    <source>
        <dbReference type="EMBL" id="KAJ8268166.1"/>
    </source>
</evidence>
<evidence type="ECO:0000256" key="3">
    <source>
        <dbReference type="ARBA" id="ARBA00022692"/>
    </source>
</evidence>
<comment type="subcellular location">
    <subcellularLocation>
        <location evidence="1">Membrane</location>
        <topology evidence="1">Single-pass type I membrane protein</topology>
    </subcellularLocation>
</comment>
<evidence type="ECO:0000256" key="1">
    <source>
        <dbReference type="ARBA" id="ARBA00004479"/>
    </source>
</evidence>
<protein>
    <recommendedName>
        <fullName evidence="12">CD164 sialomucin-like 2 protein</fullName>
    </recommendedName>
</protein>
<dbReference type="GO" id="GO:0016020">
    <property type="term" value="C:membrane"/>
    <property type="evidence" value="ECO:0007669"/>
    <property type="project" value="UniProtKB-SubCell"/>
</dbReference>
<keyword evidence="11" id="KW-1185">Reference proteome</keyword>
<proteinExistence type="inferred from homology"/>
<sequence>MSNWWGTAVGVIILFGVLETCHCQTTGDCSLADSCDGCIMGDLSINLTGCVWRQCDNDNYTGCVSDSEDTLDCSVFNDTSICSASLTPTPGNNGTANDVTPEPTPVYSQANFNLSSFIGGVILVLVLQAGAFFAMKFVKSKDSTYETIEQPQ</sequence>
<evidence type="ECO:0008006" key="12">
    <source>
        <dbReference type="Google" id="ProtNLM"/>
    </source>
</evidence>
<comment type="caution">
    <text evidence="10">The sequence shown here is derived from an EMBL/GenBank/DDBJ whole genome shotgun (WGS) entry which is preliminary data.</text>
</comment>
<evidence type="ECO:0000313" key="11">
    <source>
        <dbReference type="Proteomes" id="UP001152803"/>
    </source>
</evidence>